<keyword evidence="1" id="KW-0472">Membrane</keyword>
<protein>
    <submittedName>
        <fullName evidence="2">Lysine exporter LysO family protein</fullName>
    </submittedName>
</protein>
<evidence type="ECO:0000313" key="2">
    <source>
        <dbReference type="EMBL" id="MCW7752497.1"/>
    </source>
</evidence>
<feature type="transmembrane region" description="Helical" evidence="1">
    <location>
        <begin position="61"/>
        <end position="83"/>
    </location>
</feature>
<proteinExistence type="predicted"/>
<dbReference type="InterPro" id="IPR005642">
    <property type="entry name" value="LysO"/>
</dbReference>
<keyword evidence="1" id="KW-1133">Transmembrane helix</keyword>
<feature type="transmembrane region" description="Helical" evidence="1">
    <location>
        <begin position="31"/>
        <end position="49"/>
    </location>
</feature>
<reference evidence="2 3" key="1">
    <citation type="submission" date="2022-11" db="EMBL/GenBank/DDBJ databases">
        <title>Desulfobotulus tamanensis H1 sp. nov. - anaerobic, alkaliphilic, sulphate reducing bacterium isolated from terrestrial mud volcano.</title>
        <authorList>
            <person name="Frolova A."/>
            <person name="Merkel A.Y."/>
            <person name="Slobodkin A.I."/>
        </authorList>
    </citation>
    <scope>NUCLEOTIDE SEQUENCE [LARGE SCALE GENOMIC DNA]</scope>
    <source>
        <strain evidence="2 3">H1</strain>
    </source>
</reference>
<comment type="caution">
    <text evidence="2">The sequence shown here is derived from an EMBL/GenBank/DDBJ whole genome shotgun (WGS) entry which is preliminary data.</text>
</comment>
<dbReference type="EMBL" id="JAPFPW010000001">
    <property type="protein sequence ID" value="MCW7752497.1"/>
    <property type="molecule type" value="Genomic_DNA"/>
</dbReference>
<keyword evidence="1" id="KW-0812">Transmembrane</keyword>
<dbReference type="Proteomes" id="UP001209681">
    <property type="component" value="Unassembled WGS sequence"/>
</dbReference>
<dbReference type="RefSeq" id="WP_265423364.1">
    <property type="nucleotide sequence ID" value="NZ_JAPFPW010000001.1"/>
</dbReference>
<evidence type="ECO:0000313" key="3">
    <source>
        <dbReference type="Proteomes" id="UP001209681"/>
    </source>
</evidence>
<name>A0ABT3N4W4_9BACT</name>
<accession>A0ABT3N4W4</accession>
<evidence type="ECO:0000256" key="1">
    <source>
        <dbReference type="SAM" id="Phobius"/>
    </source>
</evidence>
<gene>
    <name evidence="2" type="ORF">OOT00_00695</name>
</gene>
<sequence length="101" mass="10969">MENVLFFLSTGLVAGFLLRNRTHLLKASDHAASWAVYLLLFFLGASTGLQPEILSMAGTTGFFALVLSLAATAGSIILVWPLYHFLFRTGSHPRTQKADNG</sequence>
<organism evidence="2 3">
    <name type="scientific">Desulfobotulus pelophilus</name>
    <dbReference type="NCBI Taxonomy" id="2823377"/>
    <lineage>
        <taxon>Bacteria</taxon>
        <taxon>Pseudomonadati</taxon>
        <taxon>Thermodesulfobacteriota</taxon>
        <taxon>Desulfobacteria</taxon>
        <taxon>Desulfobacterales</taxon>
        <taxon>Desulfobacteraceae</taxon>
        <taxon>Desulfobotulus</taxon>
    </lineage>
</organism>
<keyword evidence="3" id="KW-1185">Reference proteome</keyword>
<dbReference type="Pfam" id="PF03956">
    <property type="entry name" value="Lys_export"/>
    <property type="match status" value="1"/>
</dbReference>